<dbReference type="Proteomes" id="UP000271031">
    <property type="component" value="Unassembled WGS sequence"/>
</dbReference>
<dbReference type="Gene3D" id="2.60.120.10">
    <property type="entry name" value="Jelly Rolls"/>
    <property type="match status" value="1"/>
</dbReference>
<sequence length="226" mass="25857">MLSTSHFLKEVPFFCDFSFDELAQVRKLFIERRYKKGAPIFFEGDTGEELFIVKSGLVKIFRFDRSREVILALFRDGDYFGEMAVLQTNQVRSASAQALESTVLYAMKRKDFQTLLANTPKLTLNLVDSLMDRLRRANEQIEDLTFLDARSRIIKTLLMLGNGHGVSQENGLLINMKLTHQQIADMVGTVRETVTKVLLELQDKFLISIDKKFILLKDKGALEALL</sequence>
<protein>
    <submittedName>
        <fullName evidence="7">Crp/Fnr family transcriptional regulator</fullName>
    </submittedName>
</protein>
<dbReference type="InterPro" id="IPR000595">
    <property type="entry name" value="cNMP-bd_dom"/>
</dbReference>
<dbReference type="PROSITE" id="PS51063">
    <property type="entry name" value="HTH_CRP_2"/>
    <property type="match status" value="1"/>
</dbReference>
<dbReference type="InterPro" id="IPR014710">
    <property type="entry name" value="RmlC-like_jellyroll"/>
</dbReference>
<dbReference type="SMART" id="SM00100">
    <property type="entry name" value="cNMP"/>
    <property type="match status" value="1"/>
</dbReference>
<gene>
    <name evidence="7" type="ORF">EDM56_24730</name>
</gene>
<dbReference type="Gene3D" id="1.10.10.10">
    <property type="entry name" value="Winged helix-like DNA-binding domain superfamily/Winged helix DNA-binding domain"/>
    <property type="match status" value="1"/>
</dbReference>
<dbReference type="PANTHER" id="PTHR24567">
    <property type="entry name" value="CRP FAMILY TRANSCRIPTIONAL REGULATORY PROTEIN"/>
    <property type="match status" value="1"/>
</dbReference>
<evidence type="ECO:0000313" key="7">
    <source>
        <dbReference type="EMBL" id="RNB82069.1"/>
    </source>
</evidence>
<dbReference type="AlphaFoldDB" id="A0A3M8D2Z6"/>
<dbReference type="SMART" id="SM00419">
    <property type="entry name" value="HTH_CRP"/>
    <property type="match status" value="1"/>
</dbReference>
<evidence type="ECO:0000313" key="8">
    <source>
        <dbReference type="Proteomes" id="UP000271031"/>
    </source>
</evidence>
<accession>A0A3M8D2Z6</accession>
<dbReference type="GO" id="GO:0003677">
    <property type="term" value="F:DNA binding"/>
    <property type="evidence" value="ECO:0007669"/>
    <property type="project" value="UniProtKB-KW"/>
</dbReference>
<dbReference type="Pfam" id="PF13545">
    <property type="entry name" value="HTH_Crp_2"/>
    <property type="match status" value="1"/>
</dbReference>
<keyword evidence="4" id="KW-0804">Transcription</keyword>
<evidence type="ECO:0000259" key="6">
    <source>
        <dbReference type="PROSITE" id="PS51063"/>
    </source>
</evidence>
<dbReference type="InterPro" id="IPR036390">
    <property type="entry name" value="WH_DNA-bd_sf"/>
</dbReference>
<dbReference type="PROSITE" id="PS50042">
    <property type="entry name" value="CNMP_BINDING_3"/>
    <property type="match status" value="1"/>
</dbReference>
<dbReference type="Pfam" id="PF00027">
    <property type="entry name" value="cNMP_binding"/>
    <property type="match status" value="1"/>
</dbReference>
<dbReference type="CDD" id="cd00038">
    <property type="entry name" value="CAP_ED"/>
    <property type="match status" value="1"/>
</dbReference>
<dbReference type="InterPro" id="IPR018490">
    <property type="entry name" value="cNMP-bd_dom_sf"/>
</dbReference>
<dbReference type="EMBL" id="RHHQ01000021">
    <property type="protein sequence ID" value="RNB82069.1"/>
    <property type="molecule type" value="Genomic_DNA"/>
</dbReference>
<evidence type="ECO:0000256" key="4">
    <source>
        <dbReference type="ARBA" id="ARBA00023163"/>
    </source>
</evidence>
<dbReference type="SUPFAM" id="SSF51206">
    <property type="entry name" value="cAMP-binding domain-like"/>
    <property type="match status" value="1"/>
</dbReference>
<proteinExistence type="predicted"/>
<feature type="domain" description="HTH crp-type" evidence="6">
    <location>
        <begin position="147"/>
        <end position="220"/>
    </location>
</feature>
<dbReference type="OrthoDB" id="9812325at2"/>
<dbReference type="InterPro" id="IPR018488">
    <property type="entry name" value="cNMP-bd_CS"/>
</dbReference>
<evidence type="ECO:0000259" key="5">
    <source>
        <dbReference type="PROSITE" id="PS50042"/>
    </source>
</evidence>
<comment type="caution">
    <text evidence="7">The sequence shown here is derived from an EMBL/GenBank/DDBJ whole genome shotgun (WGS) entry which is preliminary data.</text>
</comment>
<evidence type="ECO:0000256" key="2">
    <source>
        <dbReference type="ARBA" id="ARBA00023125"/>
    </source>
</evidence>
<name>A0A3M8D2Z6_9BACL</name>
<dbReference type="GO" id="GO:0005829">
    <property type="term" value="C:cytosol"/>
    <property type="evidence" value="ECO:0007669"/>
    <property type="project" value="TreeGrafter"/>
</dbReference>
<reference evidence="7 8" key="1">
    <citation type="submission" date="2018-10" db="EMBL/GenBank/DDBJ databases">
        <title>Phylogenomics of Brevibacillus.</title>
        <authorList>
            <person name="Dunlap C."/>
        </authorList>
    </citation>
    <scope>NUCLEOTIDE SEQUENCE [LARGE SCALE GENOMIC DNA]</scope>
    <source>
        <strain evidence="7 8">JCM 15716</strain>
    </source>
</reference>
<dbReference type="GO" id="GO:0003700">
    <property type="term" value="F:DNA-binding transcription factor activity"/>
    <property type="evidence" value="ECO:0007669"/>
    <property type="project" value="TreeGrafter"/>
</dbReference>
<evidence type="ECO:0000256" key="1">
    <source>
        <dbReference type="ARBA" id="ARBA00023015"/>
    </source>
</evidence>
<keyword evidence="1" id="KW-0805">Transcription regulation</keyword>
<dbReference type="PANTHER" id="PTHR24567:SF74">
    <property type="entry name" value="HTH-TYPE TRANSCRIPTIONAL REGULATOR ARCR"/>
    <property type="match status" value="1"/>
</dbReference>
<feature type="domain" description="Cyclic nucleotide-binding" evidence="5">
    <location>
        <begin position="13"/>
        <end position="133"/>
    </location>
</feature>
<dbReference type="FunFam" id="1.10.10.10:FF:000019">
    <property type="entry name" value="Crp/Fnr family transcriptional regulator"/>
    <property type="match status" value="1"/>
</dbReference>
<dbReference type="PRINTS" id="PR00034">
    <property type="entry name" value="HTHCRP"/>
</dbReference>
<keyword evidence="2" id="KW-0238">DNA-binding</keyword>
<dbReference type="InterPro" id="IPR012318">
    <property type="entry name" value="HTH_CRP"/>
</dbReference>
<dbReference type="InterPro" id="IPR036388">
    <property type="entry name" value="WH-like_DNA-bd_sf"/>
</dbReference>
<keyword evidence="3" id="KW-0010">Activator</keyword>
<evidence type="ECO:0000256" key="3">
    <source>
        <dbReference type="ARBA" id="ARBA00023159"/>
    </source>
</evidence>
<dbReference type="RefSeq" id="WP_122920603.1">
    <property type="nucleotide sequence ID" value="NZ_RHHQ01000021.1"/>
</dbReference>
<organism evidence="7 8">
    <name type="scientific">Brevibacillus fluminis</name>
    <dbReference type="NCBI Taxonomy" id="511487"/>
    <lineage>
        <taxon>Bacteria</taxon>
        <taxon>Bacillati</taxon>
        <taxon>Bacillota</taxon>
        <taxon>Bacilli</taxon>
        <taxon>Bacillales</taxon>
        <taxon>Paenibacillaceae</taxon>
        <taxon>Brevibacillus</taxon>
    </lineage>
</organism>
<dbReference type="InterPro" id="IPR050397">
    <property type="entry name" value="Env_Response_Regulators"/>
</dbReference>
<keyword evidence="8" id="KW-1185">Reference proteome</keyword>
<dbReference type="PROSITE" id="PS00889">
    <property type="entry name" value="CNMP_BINDING_2"/>
    <property type="match status" value="1"/>
</dbReference>
<dbReference type="SUPFAM" id="SSF46785">
    <property type="entry name" value="Winged helix' DNA-binding domain"/>
    <property type="match status" value="1"/>
</dbReference>